<protein>
    <submittedName>
        <fullName evidence="2">Uncharacterized protein</fullName>
    </submittedName>
</protein>
<sequence length="133" mass="15602">MKYIELPPGVDVLQQDSEGYHYFKYQENTYYLHTIVATAEKEIFYGHNGLSLYVGERCPRKDVLYAEYLSREGQPASWCKIYNGIQKGKDIDRMMQAQSWIVTTPLSTSRREKAEDARQEQRDDRRQKGPKSI</sequence>
<reference evidence="2 3" key="1">
    <citation type="submission" date="2015-11" db="EMBL/GenBank/DDBJ databases">
        <title>Genomic analysis of 38 Legionella species identifies large and diverse effector repertoires.</title>
        <authorList>
            <person name="Burstein D."/>
            <person name="Amaro F."/>
            <person name="Zusman T."/>
            <person name="Lifshitz Z."/>
            <person name="Cohen O."/>
            <person name="Gilbert J.A."/>
            <person name="Pupko T."/>
            <person name="Shuman H.A."/>
            <person name="Segal G."/>
        </authorList>
    </citation>
    <scope>NUCLEOTIDE SEQUENCE [LARGE SCALE GENOMIC DNA]</scope>
    <source>
        <strain evidence="2 3">Oak Ridge-10</strain>
    </source>
</reference>
<accession>A0A0W0X0Z5</accession>
<evidence type="ECO:0000313" key="3">
    <source>
        <dbReference type="Proteomes" id="UP000054858"/>
    </source>
</evidence>
<feature type="compositionally biased region" description="Basic and acidic residues" evidence="1">
    <location>
        <begin position="109"/>
        <end position="127"/>
    </location>
</feature>
<feature type="region of interest" description="Disordered" evidence="1">
    <location>
        <begin position="103"/>
        <end position="133"/>
    </location>
</feature>
<dbReference type="EMBL" id="LNYP01000029">
    <property type="protein sequence ID" value="KTD38166.1"/>
    <property type="molecule type" value="Genomic_DNA"/>
</dbReference>
<dbReference type="AlphaFoldDB" id="A0A0W0X0Z5"/>
<dbReference type="PATRIC" id="fig|29423.5.peg.1931"/>
<comment type="caution">
    <text evidence="2">The sequence shown here is derived from an EMBL/GenBank/DDBJ whole genome shotgun (WGS) entry which is preliminary data.</text>
</comment>
<gene>
    <name evidence="2" type="ORF">Loak_1842</name>
</gene>
<name>A0A0W0X0Z5_9GAMM</name>
<evidence type="ECO:0000256" key="1">
    <source>
        <dbReference type="SAM" id="MobiDB-lite"/>
    </source>
</evidence>
<proteinExistence type="predicted"/>
<organism evidence="2 3">
    <name type="scientific">Legionella oakridgensis</name>
    <dbReference type="NCBI Taxonomy" id="29423"/>
    <lineage>
        <taxon>Bacteria</taxon>
        <taxon>Pseudomonadati</taxon>
        <taxon>Pseudomonadota</taxon>
        <taxon>Gammaproteobacteria</taxon>
        <taxon>Legionellales</taxon>
        <taxon>Legionellaceae</taxon>
        <taxon>Legionella</taxon>
    </lineage>
</organism>
<evidence type="ECO:0000313" key="2">
    <source>
        <dbReference type="EMBL" id="KTD38166.1"/>
    </source>
</evidence>
<dbReference type="Proteomes" id="UP000054858">
    <property type="component" value="Unassembled WGS sequence"/>
</dbReference>
<dbReference type="RefSeq" id="WP_025384740.1">
    <property type="nucleotide sequence ID" value="NZ_LCUA01000003.1"/>
</dbReference>